<evidence type="ECO:0000256" key="4">
    <source>
        <dbReference type="SAM" id="MobiDB-lite"/>
    </source>
</evidence>
<keyword evidence="3" id="KW-0964">Secreted</keyword>
<dbReference type="InterPro" id="IPR026845">
    <property type="entry name" value="NXPH/NXPE"/>
</dbReference>
<evidence type="ECO:0000256" key="3">
    <source>
        <dbReference type="ARBA" id="ARBA00022525"/>
    </source>
</evidence>
<evidence type="ECO:0000313" key="6">
    <source>
        <dbReference type="Proteomes" id="UP000827986"/>
    </source>
</evidence>
<comment type="caution">
    <text evidence="5">The sequence shown here is derived from an EMBL/GenBank/DDBJ whole genome shotgun (WGS) entry which is preliminary data.</text>
</comment>
<dbReference type="GO" id="GO:0005576">
    <property type="term" value="C:extracellular region"/>
    <property type="evidence" value="ECO:0007669"/>
    <property type="project" value="UniProtKB-SubCell"/>
</dbReference>
<proteinExistence type="inferred from homology"/>
<dbReference type="Pfam" id="PF06312">
    <property type="entry name" value="Neurexophilin"/>
    <property type="match status" value="1"/>
</dbReference>
<protein>
    <recommendedName>
        <fullName evidence="7">Neurexophilin</fullName>
    </recommendedName>
</protein>
<feature type="region of interest" description="Disordered" evidence="4">
    <location>
        <begin position="100"/>
        <end position="123"/>
    </location>
</feature>
<sequence>MDEIAWQLDSLLVKELQIVKRKRIKLLAQKKDNSVTLLHPSKGKDRDINWQAKGASKVAGTARQEERHRLKMQLSRCCLLLLVQGSISLLVISGQKQGEDAEQGENEVQDRSQLQKKREHLSPKSLLTQTPLQNLTHLELVSSSQAFWEVLDNLSELDQGAHSRGRRDPVAQTGKFKKIFGWGDFYSNIKTVKLNLLITGKVVDHGNGTVNVFFRHNSTGQGTISVSLVPPTKTVEFDLEQQIFIEAKESKIFNCRIDYEKVDRAKKTTLCTYDPSKTCYYEHTQSHVSWVCSKPFKIICIYITFYSIDYRLVQKVCPDYNYHSDVPYYPSG</sequence>
<gene>
    <name evidence="5" type="ORF">KIL84_002584</name>
</gene>
<dbReference type="PANTHER" id="PTHR17103">
    <property type="entry name" value="NEUREXOPHILIN"/>
    <property type="match status" value="1"/>
</dbReference>
<accession>A0A9D3X8I3</accession>
<dbReference type="GO" id="GO:0005102">
    <property type="term" value="F:signaling receptor binding"/>
    <property type="evidence" value="ECO:0007669"/>
    <property type="project" value="TreeGrafter"/>
</dbReference>
<comment type="subcellular location">
    <subcellularLocation>
        <location evidence="1">Secreted</location>
    </subcellularLocation>
</comment>
<name>A0A9D3X8I3_9SAUR</name>
<evidence type="ECO:0000313" key="5">
    <source>
        <dbReference type="EMBL" id="KAH1174440.1"/>
    </source>
</evidence>
<dbReference type="AlphaFoldDB" id="A0A9D3X8I3"/>
<comment type="similarity">
    <text evidence="2">Belongs to the neurexophilin family.</text>
</comment>
<dbReference type="Proteomes" id="UP000827986">
    <property type="component" value="Unassembled WGS sequence"/>
</dbReference>
<dbReference type="EMBL" id="JAHDVG010000480">
    <property type="protein sequence ID" value="KAH1174440.1"/>
    <property type="molecule type" value="Genomic_DNA"/>
</dbReference>
<dbReference type="InterPro" id="IPR010450">
    <property type="entry name" value="Nxph"/>
</dbReference>
<evidence type="ECO:0000256" key="2">
    <source>
        <dbReference type="ARBA" id="ARBA00008118"/>
    </source>
</evidence>
<evidence type="ECO:0000256" key="1">
    <source>
        <dbReference type="ARBA" id="ARBA00004613"/>
    </source>
</evidence>
<keyword evidence="6" id="KW-1185">Reference proteome</keyword>
<organism evidence="5 6">
    <name type="scientific">Mauremys mutica</name>
    <name type="common">yellowpond turtle</name>
    <dbReference type="NCBI Taxonomy" id="74926"/>
    <lineage>
        <taxon>Eukaryota</taxon>
        <taxon>Metazoa</taxon>
        <taxon>Chordata</taxon>
        <taxon>Craniata</taxon>
        <taxon>Vertebrata</taxon>
        <taxon>Euteleostomi</taxon>
        <taxon>Archelosauria</taxon>
        <taxon>Testudinata</taxon>
        <taxon>Testudines</taxon>
        <taxon>Cryptodira</taxon>
        <taxon>Durocryptodira</taxon>
        <taxon>Testudinoidea</taxon>
        <taxon>Geoemydidae</taxon>
        <taxon>Geoemydinae</taxon>
        <taxon>Mauremys</taxon>
    </lineage>
</organism>
<reference evidence="5" key="1">
    <citation type="submission" date="2021-09" db="EMBL/GenBank/DDBJ databases">
        <title>The genome of Mauremys mutica provides insights into the evolution of semi-aquatic lifestyle.</title>
        <authorList>
            <person name="Gong S."/>
            <person name="Gao Y."/>
        </authorList>
    </citation>
    <scope>NUCLEOTIDE SEQUENCE</scope>
    <source>
        <strain evidence="5">MM-2020</strain>
        <tissue evidence="5">Muscle</tissue>
    </source>
</reference>
<evidence type="ECO:0008006" key="7">
    <source>
        <dbReference type="Google" id="ProtNLM"/>
    </source>
</evidence>
<dbReference type="PANTHER" id="PTHR17103:SF14">
    <property type="entry name" value="NEUREXOPHILIN-3"/>
    <property type="match status" value="1"/>
</dbReference>